<protein>
    <submittedName>
        <fullName evidence="1">Uncharacterized protein</fullName>
    </submittedName>
</protein>
<organism evidence="1 2">
    <name type="scientific">Protopolystoma xenopodis</name>
    <dbReference type="NCBI Taxonomy" id="117903"/>
    <lineage>
        <taxon>Eukaryota</taxon>
        <taxon>Metazoa</taxon>
        <taxon>Spiralia</taxon>
        <taxon>Lophotrochozoa</taxon>
        <taxon>Platyhelminthes</taxon>
        <taxon>Monogenea</taxon>
        <taxon>Polyopisthocotylea</taxon>
        <taxon>Polystomatidea</taxon>
        <taxon>Polystomatidae</taxon>
        <taxon>Protopolystoma</taxon>
    </lineage>
</organism>
<reference evidence="1" key="1">
    <citation type="submission" date="2018-11" db="EMBL/GenBank/DDBJ databases">
        <authorList>
            <consortium name="Pathogen Informatics"/>
        </authorList>
    </citation>
    <scope>NUCLEOTIDE SEQUENCE</scope>
</reference>
<comment type="caution">
    <text evidence="1">The sequence shown here is derived from an EMBL/GenBank/DDBJ whole genome shotgun (WGS) entry which is preliminary data.</text>
</comment>
<evidence type="ECO:0000313" key="2">
    <source>
        <dbReference type="Proteomes" id="UP000784294"/>
    </source>
</evidence>
<dbReference type="EMBL" id="CAAALY010039204">
    <property type="protein sequence ID" value="VEL18888.1"/>
    <property type="molecule type" value="Genomic_DNA"/>
</dbReference>
<accession>A0A448WS76</accession>
<gene>
    <name evidence="1" type="ORF">PXEA_LOCUS12328</name>
</gene>
<dbReference type="Proteomes" id="UP000784294">
    <property type="component" value="Unassembled WGS sequence"/>
</dbReference>
<dbReference type="AlphaFoldDB" id="A0A448WS76"/>
<sequence length="53" mass="5969">MLSSKADPVHIFSGRDHLLGLVYPPYRSLVFLLMCFANQRLNSHPGIDSLDLI</sequence>
<proteinExistence type="predicted"/>
<evidence type="ECO:0000313" key="1">
    <source>
        <dbReference type="EMBL" id="VEL18888.1"/>
    </source>
</evidence>
<keyword evidence="2" id="KW-1185">Reference proteome</keyword>
<name>A0A448WS76_9PLAT</name>